<sequence length="179" mass="20585">MSKKRETLLIVAEKLFYEHGFHAIGLKQIITEADIAIMTLYNHFASKDELIVEVLKRREQQYMEYLHRFLTDDREAILLNLAKGHAQRLMDIQSRGCMFLRAKEEFAGDPTHPVVQTVNRHKENVMKFIEQLDSSLTSQQILQFSLLLEGSTALAETEDTATVCAQLIDMTEKLFVRAA</sequence>
<dbReference type="InterPro" id="IPR009057">
    <property type="entry name" value="Homeodomain-like_sf"/>
</dbReference>
<dbReference type="PANTHER" id="PTHR30055">
    <property type="entry name" value="HTH-TYPE TRANSCRIPTIONAL REGULATOR RUTR"/>
    <property type="match status" value="1"/>
</dbReference>
<dbReference type="PROSITE" id="PS50977">
    <property type="entry name" value="HTH_TETR_2"/>
    <property type="match status" value="1"/>
</dbReference>
<protein>
    <recommendedName>
        <fullName evidence="3">HTH tetR-type domain-containing protein</fullName>
    </recommendedName>
</protein>
<evidence type="ECO:0000313" key="4">
    <source>
        <dbReference type="EMBL" id="ODP26593.1"/>
    </source>
</evidence>
<keyword evidence="1 2" id="KW-0238">DNA-binding</keyword>
<dbReference type="PATRIC" id="fig|1886670.3.peg.4464"/>
<dbReference type="Pfam" id="PF00440">
    <property type="entry name" value="TetR_N"/>
    <property type="match status" value="1"/>
</dbReference>
<dbReference type="Gene3D" id="1.10.357.10">
    <property type="entry name" value="Tetracycline Repressor, domain 2"/>
    <property type="match status" value="1"/>
</dbReference>
<evidence type="ECO:0000256" key="1">
    <source>
        <dbReference type="ARBA" id="ARBA00023125"/>
    </source>
</evidence>
<evidence type="ECO:0000313" key="5">
    <source>
        <dbReference type="Proteomes" id="UP000094578"/>
    </source>
</evidence>
<dbReference type="GO" id="GO:0003700">
    <property type="term" value="F:DNA-binding transcription factor activity"/>
    <property type="evidence" value="ECO:0007669"/>
    <property type="project" value="TreeGrafter"/>
</dbReference>
<reference evidence="4 5" key="1">
    <citation type="submission" date="2016-08" db="EMBL/GenBank/DDBJ databases">
        <title>Genome sequencing of Paenibacillus sp. TI45-13ar, isolated from Korean traditional nuruk.</title>
        <authorList>
            <person name="Kim S.-J."/>
        </authorList>
    </citation>
    <scope>NUCLEOTIDE SEQUENCE [LARGE SCALE GENOMIC DNA]</scope>
    <source>
        <strain evidence="4 5">TI45-13ar</strain>
    </source>
</reference>
<comment type="caution">
    <text evidence="4">The sequence shown here is derived from an EMBL/GenBank/DDBJ whole genome shotgun (WGS) entry which is preliminary data.</text>
</comment>
<dbReference type="STRING" id="1886670.PTI45_04433"/>
<dbReference type="AlphaFoldDB" id="A0A1E3KYW5"/>
<dbReference type="SUPFAM" id="SSF46689">
    <property type="entry name" value="Homeodomain-like"/>
    <property type="match status" value="1"/>
</dbReference>
<keyword evidence="5" id="KW-1185">Reference proteome</keyword>
<name>A0A1E3KYW5_9BACL</name>
<accession>A0A1E3KYW5</accession>
<dbReference type="InterPro" id="IPR050109">
    <property type="entry name" value="HTH-type_TetR-like_transc_reg"/>
</dbReference>
<feature type="DNA-binding region" description="H-T-H motif" evidence="2">
    <location>
        <begin position="25"/>
        <end position="44"/>
    </location>
</feature>
<proteinExistence type="predicted"/>
<dbReference type="Proteomes" id="UP000094578">
    <property type="component" value="Unassembled WGS sequence"/>
</dbReference>
<evidence type="ECO:0000259" key="3">
    <source>
        <dbReference type="PROSITE" id="PS50977"/>
    </source>
</evidence>
<gene>
    <name evidence="4" type="ORF">PTI45_04433</name>
</gene>
<evidence type="ECO:0000256" key="2">
    <source>
        <dbReference type="PROSITE-ProRule" id="PRU00335"/>
    </source>
</evidence>
<dbReference type="PRINTS" id="PR00455">
    <property type="entry name" value="HTHTETR"/>
</dbReference>
<dbReference type="InterPro" id="IPR001647">
    <property type="entry name" value="HTH_TetR"/>
</dbReference>
<dbReference type="PANTHER" id="PTHR30055:SF200">
    <property type="entry name" value="HTH-TYPE TRANSCRIPTIONAL REPRESSOR BDCR"/>
    <property type="match status" value="1"/>
</dbReference>
<dbReference type="EMBL" id="MDER01000086">
    <property type="protein sequence ID" value="ODP26593.1"/>
    <property type="molecule type" value="Genomic_DNA"/>
</dbReference>
<dbReference type="GO" id="GO:0000976">
    <property type="term" value="F:transcription cis-regulatory region binding"/>
    <property type="evidence" value="ECO:0007669"/>
    <property type="project" value="TreeGrafter"/>
</dbReference>
<organism evidence="4 5">
    <name type="scientific">Paenibacillus nuruki</name>
    <dbReference type="NCBI Taxonomy" id="1886670"/>
    <lineage>
        <taxon>Bacteria</taxon>
        <taxon>Bacillati</taxon>
        <taxon>Bacillota</taxon>
        <taxon>Bacilli</taxon>
        <taxon>Bacillales</taxon>
        <taxon>Paenibacillaceae</taxon>
        <taxon>Paenibacillus</taxon>
    </lineage>
</organism>
<feature type="domain" description="HTH tetR-type" evidence="3">
    <location>
        <begin position="2"/>
        <end position="62"/>
    </location>
</feature>